<dbReference type="STRING" id="571438.SAMN05192586_1323"/>
<name>A0A1G7RA19_9BACT</name>
<sequence length="53" mass="5898">MLGLDAIPAQWVDRVLNCRPKAGHPGVNRLRPECFWPVDALELAAQLISTETK</sequence>
<dbReference type="EMBL" id="FNBX01000032">
    <property type="protein sequence ID" value="SDG07009.1"/>
    <property type="molecule type" value="Genomic_DNA"/>
</dbReference>
<dbReference type="Proteomes" id="UP000199355">
    <property type="component" value="Unassembled WGS sequence"/>
</dbReference>
<evidence type="ECO:0000313" key="1">
    <source>
        <dbReference type="EMBL" id="SDG07009.1"/>
    </source>
</evidence>
<dbReference type="AlphaFoldDB" id="A0A1G7RA19"/>
<organism evidence="1 2">
    <name type="scientific">Desulfovibrio legallii</name>
    <dbReference type="NCBI Taxonomy" id="571438"/>
    <lineage>
        <taxon>Bacteria</taxon>
        <taxon>Pseudomonadati</taxon>
        <taxon>Thermodesulfobacteriota</taxon>
        <taxon>Desulfovibrionia</taxon>
        <taxon>Desulfovibrionales</taxon>
        <taxon>Desulfovibrionaceae</taxon>
        <taxon>Desulfovibrio</taxon>
    </lineage>
</organism>
<accession>A0A1G7RA19</accession>
<evidence type="ECO:0000313" key="2">
    <source>
        <dbReference type="Proteomes" id="UP000199355"/>
    </source>
</evidence>
<reference evidence="2" key="1">
    <citation type="submission" date="2016-10" db="EMBL/GenBank/DDBJ databases">
        <authorList>
            <person name="Varghese N."/>
            <person name="Submissions S."/>
        </authorList>
    </citation>
    <scope>NUCLEOTIDE SEQUENCE [LARGE SCALE GENOMIC DNA]</scope>
    <source>
        <strain evidence="2">KHC7</strain>
    </source>
</reference>
<protein>
    <submittedName>
        <fullName evidence="1">Uncharacterized protein</fullName>
    </submittedName>
</protein>
<gene>
    <name evidence="1" type="ORF">SAMN05192586_1323</name>
</gene>
<dbReference type="RefSeq" id="WP_180365466.1">
    <property type="nucleotide sequence ID" value="NZ_FNBX01000032.1"/>
</dbReference>
<keyword evidence="2" id="KW-1185">Reference proteome</keyword>
<proteinExistence type="predicted"/>